<name>A0A1J9R6Z2_9EURO</name>
<evidence type="ECO:0008006" key="4">
    <source>
        <dbReference type="Google" id="ProtNLM"/>
    </source>
</evidence>
<accession>A0A1J9R6Z2</accession>
<dbReference type="OrthoDB" id="4526134at2759"/>
<dbReference type="Proteomes" id="UP000242791">
    <property type="component" value="Unassembled WGS sequence"/>
</dbReference>
<feature type="compositionally biased region" description="Basic and acidic residues" evidence="1">
    <location>
        <begin position="248"/>
        <end position="264"/>
    </location>
</feature>
<dbReference type="AlphaFoldDB" id="A0A1J9R6Z2"/>
<organism evidence="2 3">
    <name type="scientific">Blastomyces percursus</name>
    <dbReference type="NCBI Taxonomy" id="1658174"/>
    <lineage>
        <taxon>Eukaryota</taxon>
        <taxon>Fungi</taxon>
        <taxon>Dikarya</taxon>
        <taxon>Ascomycota</taxon>
        <taxon>Pezizomycotina</taxon>
        <taxon>Eurotiomycetes</taxon>
        <taxon>Eurotiomycetidae</taxon>
        <taxon>Onygenales</taxon>
        <taxon>Ajellomycetaceae</taxon>
        <taxon>Blastomyces</taxon>
    </lineage>
</organism>
<dbReference type="STRING" id="1658174.A0A1J9R6Z2"/>
<gene>
    <name evidence="2" type="ORF">ACJ73_05229</name>
</gene>
<sequence length="264" mass="29344">MQGKLAADSEAIGGDQEKAWYVLMRLKGKAGDLIFPWMEMKRSLSAGFTADELLEQMEGQFGDPARAVKALNNLNELKQGRRRLGTFLPKFTQLLITSGCYGLPDHIKKGYLLSALNLEIMNALIGTVESPTFEGFCEQLRSIENQMLEVERLTKLSKSSTRRCVTNVAPQPTYQTPPQGDTMDWQPTNAVRLPAAPRKARWVTNEEIESERKLASAFAQCTQRPADRPARVANMSLTQVEKNEEEDGHGGETDDGKSLGDELP</sequence>
<evidence type="ECO:0000256" key="1">
    <source>
        <dbReference type="SAM" id="MobiDB-lite"/>
    </source>
</evidence>
<protein>
    <recommendedName>
        <fullName evidence="4">Retrotransposon gag domain-containing protein</fullName>
    </recommendedName>
</protein>
<evidence type="ECO:0000313" key="2">
    <source>
        <dbReference type="EMBL" id="OJD23413.1"/>
    </source>
</evidence>
<proteinExistence type="predicted"/>
<feature type="region of interest" description="Disordered" evidence="1">
    <location>
        <begin position="222"/>
        <end position="264"/>
    </location>
</feature>
<evidence type="ECO:0000313" key="3">
    <source>
        <dbReference type="Proteomes" id="UP000242791"/>
    </source>
</evidence>
<keyword evidence="3" id="KW-1185">Reference proteome</keyword>
<dbReference type="EMBL" id="LGTZ01000800">
    <property type="protein sequence ID" value="OJD23413.1"/>
    <property type="molecule type" value="Genomic_DNA"/>
</dbReference>
<comment type="caution">
    <text evidence="2">The sequence shown here is derived from an EMBL/GenBank/DDBJ whole genome shotgun (WGS) entry which is preliminary data.</text>
</comment>
<reference evidence="2 3" key="1">
    <citation type="submission" date="2015-08" db="EMBL/GenBank/DDBJ databases">
        <title>Emmonsia species relationships and genome sequence.</title>
        <authorList>
            <person name="Cuomo C.A."/>
            <person name="Schwartz I.S."/>
            <person name="Kenyon C."/>
            <person name="De Hoog G.S."/>
            <person name="Govender N.P."/>
            <person name="Botha A."/>
            <person name="Moreno L."/>
            <person name="De Vries M."/>
            <person name="Munoz J.F."/>
            <person name="Stielow J.B."/>
        </authorList>
    </citation>
    <scope>NUCLEOTIDE SEQUENCE [LARGE SCALE GENOMIC DNA]</scope>
    <source>
        <strain evidence="2 3">EI222</strain>
    </source>
</reference>
<dbReference type="VEuPathDB" id="FungiDB:ACJ73_05229"/>